<sequence length="84" mass="8558">MKLGKIGLNSIIASVYLLGKISATGSGDLQTSLQAAFKGALQQKAEGITNEVNQLKNSALDAIENGGGREEGINPLDSGDGNQG</sequence>
<feature type="region of interest" description="Disordered" evidence="1">
    <location>
        <begin position="64"/>
        <end position="84"/>
    </location>
</feature>
<dbReference type="RefSeq" id="NP_001402528.1">
    <property type="nucleotide sequence ID" value="NM_001415243.1"/>
</dbReference>
<keyword evidence="3" id="KW-1185">Reference proteome</keyword>
<reference evidence="2 3" key="2">
    <citation type="journal article" date="2009" name="BMC Genomics">
        <title>Identification of transcriptional signals in Encephalitozoon cuniculi widespread among Microsporidia phylum: support for accurate structural genome annotation.</title>
        <authorList>
            <person name="Peyretaillade E."/>
            <person name="Goncalves O."/>
            <person name="Terrat S."/>
            <person name="Dugat-Bony E."/>
            <person name="Wincker P."/>
            <person name="Cornman R.S."/>
            <person name="Evans J.D."/>
            <person name="Delbac F."/>
            <person name="Peyret P."/>
        </authorList>
    </citation>
    <scope>NUCLEOTIDE SEQUENCE [LARGE SCALE GENOMIC DNA]</scope>
    <source>
        <strain evidence="2 3">GB-M1</strain>
    </source>
</reference>
<dbReference type="AlphaFoldDB" id="I7L8L1"/>
<dbReference type="GeneID" id="77136404"/>
<dbReference type="HOGENOM" id="CLU_2687825_0_0_1"/>
<reference evidence="2 3" key="1">
    <citation type="journal article" date="2001" name="Nature">
        <title>Genome sequence and gene compaction of the eukaryote parasite Encephalitozoon cuniculi.</title>
        <authorList>
            <person name="Katinka M.D."/>
            <person name="Duprat S."/>
            <person name="Cornillot E."/>
            <person name="Metenier G."/>
            <person name="Thomarat F."/>
            <person name="Prensier G."/>
            <person name="Barbe V."/>
            <person name="Peyretaillade E."/>
            <person name="Brottier P."/>
            <person name="Wincker P."/>
            <person name="Delbac F."/>
            <person name="El Alaoui H."/>
            <person name="Peyret P."/>
            <person name="Saurin W."/>
            <person name="Gouy M."/>
            <person name="Weissenbach J."/>
            <person name="Vivares C.P."/>
        </authorList>
    </citation>
    <scope>NUCLEOTIDE SEQUENCE [LARGE SCALE GENOMIC DNA]</scope>
    <source>
        <strain evidence="2 3">GB-M1</strain>
    </source>
</reference>
<accession>I7L8L1</accession>
<evidence type="ECO:0000256" key="1">
    <source>
        <dbReference type="SAM" id="MobiDB-lite"/>
    </source>
</evidence>
<dbReference type="KEGG" id="ecu:ECU08_1885"/>
<dbReference type="EMBL" id="AL590448">
    <property type="protein sequence ID" value="CCI73972.1"/>
    <property type="molecule type" value="Genomic_DNA"/>
</dbReference>
<gene>
    <name evidence="2" type="ordered locus">ECU08_1885</name>
</gene>
<protein>
    <submittedName>
        <fullName evidence="2">ECU08_1885 protein</fullName>
    </submittedName>
</protein>
<dbReference type="VEuPathDB" id="MicrosporidiaDB:ECU08_1885"/>
<evidence type="ECO:0000313" key="3">
    <source>
        <dbReference type="Proteomes" id="UP000000819"/>
    </source>
</evidence>
<organism evidence="2 3">
    <name type="scientific">Encephalitozoon cuniculi (strain GB-M1)</name>
    <name type="common">Microsporidian parasite</name>
    <dbReference type="NCBI Taxonomy" id="284813"/>
    <lineage>
        <taxon>Eukaryota</taxon>
        <taxon>Fungi</taxon>
        <taxon>Fungi incertae sedis</taxon>
        <taxon>Microsporidia</taxon>
        <taxon>Unikaryonidae</taxon>
        <taxon>Encephalitozoon</taxon>
    </lineage>
</organism>
<evidence type="ECO:0000313" key="2">
    <source>
        <dbReference type="EMBL" id="CCI73972.1"/>
    </source>
</evidence>
<dbReference type="Proteomes" id="UP000000819">
    <property type="component" value="Chromosome VIII"/>
</dbReference>
<proteinExistence type="predicted"/>
<name>I7L8L1_ENCCU</name>
<dbReference type="InParanoid" id="I7L8L1"/>